<gene>
    <name evidence="1" type="ORF">ERS132356_00308</name>
    <name evidence="2" type="ORF">ERS132539_02346</name>
</gene>
<keyword evidence="1" id="KW-0378">Hydrolase</keyword>
<dbReference type="GO" id="GO:0004519">
    <property type="term" value="F:endonuclease activity"/>
    <property type="evidence" value="ECO:0007669"/>
    <property type="project" value="UniProtKB-KW"/>
</dbReference>
<dbReference type="Proteomes" id="UP000069526">
    <property type="component" value="Unassembled WGS sequence"/>
</dbReference>
<evidence type="ECO:0000313" key="3">
    <source>
        <dbReference type="Proteomes" id="UP000069526"/>
    </source>
</evidence>
<keyword evidence="1" id="KW-0269">Exonuclease</keyword>
<evidence type="ECO:0000313" key="2">
    <source>
        <dbReference type="EMBL" id="CYW81269.1"/>
    </source>
</evidence>
<dbReference type="AlphaFoldDB" id="A0A116PN04"/>
<dbReference type="EMBL" id="FIJK01000103">
    <property type="protein sequence ID" value="CYW81269.1"/>
    <property type="molecule type" value="Genomic_DNA"/>
</dbReference>
<dbReference type="RefSeq" id="WP_023371516.1">
    <property type="nucleotide sequence ID" value="NZ_CECR01000006.1"/>
</dbReference>
<dbReference type="Gene3D" id="3.60.10.10">
    <property type="entry name" value="Endonuclease/exonuclease/phosphatase"/>
    <property type="match status" value="1"/>
</dbReference>
<accession>A0A116PN04</accession>
<keyword evidence="1" id="KW-0255">Endonuclease</keyword>
<reference evidence="3 4" key="1">
    <citation type="submission" date="2016-02" db="EMBL/GenBank/DDBJ databases">
        <authorList>
            <consortium name="Pathogen Informatics"/>
        </authorList>
    </citation>
    <scope>NUCLEOTIDE SEQUENCE [LARGE SCALE GENOMIC DNA]</scope>
    <source>
        <strain evidence="1 4">LOLA-SS005</strain>
        <strain evidence="2 3">SS1013</strain>
    </source>
</reference>
<evidence type="ECO:0000313" key="4">
    <source>
        <dbReference type="Proteomes" id="UP000075041"/>
    </source>
</evidence>
<protein>
    <submittedName>
        <fullName evidence="1">Endonuclease/exonuclease/phosphatase</fullName>
    </submittedName>
</protein>
<proteinExistence type="predicted"/>
<evidence type="ECO:0000313" key="1">
    <source>
        <dbReference type="EMBL" id="CYT72177.1"/>
    </source>
</evidence>
<dbReference type="GO" id="GO:0004527">
    <property type="term" value="F:exonuclease activity"/>
    <property type="evidence" value="ECO:0007669"/>
    <property type="project" value="UniProtKB-KW"/>
</dbReference>
<keyword evidence="1" id="KW-0540">Nuclease</keyword>
<dbReference type="InterPro" id="IPR036691">
    <property type="entry name" value="Endo/exonu/phosph_ase_sf"/>
</dbReference>
<sequence length="282" mass="33007">MTQLTVSTWNINQRSNKKGDIPNLVIDELEKLNLDIICLSEYVKSSNHTEFYESLENLGYSVFVDPRNEILKNEILIAVKNNLAQDTKIKFMPLGELYPNFLHLETKIGNDVLHIIGVRVQISYIDKEQPYRVKFLLQVQDAKERLEQIKHAISYIQNLTGKICLIGDFNNYHYLENQVVDSWKNDMRFLQNYYSYPLLVKSIKNETNLKNYSPTGKADEVYSWINKKVKVESLKRYIRNDHLFSNTVVNNVTYNWDFLKNPDYKNKVGYPDHAILTASISL</sequence>
<organism evidence="1 4">
    <name type="scientific">Streptococcus suis</name>
    <dbReference type="NCBI Taxonomy" id="1307"/>
    <lineage>
        <taxon>Bacteria</taxon>
        <taxon>Bacillati</taxon>
        <taxon>Bacillota</taxon>
        <taxon>Bacilli</taxon>
        <taxon>Lactobacillales</taxon>
        <taxon>Streptococcaceae</taxon>
        <taxon>Streptococcus</taxon>
    </lineage>
</organism>
<dbReference type="SUPFAM" id="SSF56219">
    <property type="entry name" value="DNase I-like"/>
    <property type="match status" value="1"/>
</dbReference>
<dbReference type="Proteomes" id="UP000075041">
    <property type="component" value="Unassembled WGS sequence"/>
</dbReference>
<name>A0A116PN04_STRSU</name>
<dbReference type="EMBL" id="FIFJ01000002">
    <property type="protein sequence ID" value="CYT72177.1"/>
    <property type="molecule type" value="Genomic_DNA"/>
</dbReference>